<dbReference type="AlphaFoldDB" id="A0AAI9BZW2"/>
<gene>
    <name evidence="1" type="ORF">QEG23_001048</name>
</gene>
<reference evidence="1" key="1">
    <citation type="submission" date="2022-07" db="EMBL/GenBank/DDBJ databases">
        <authorList>
            <consortium name="DAFM: The Division of Animal and Food Microbiology"/>
        </authorList>
    </citation>
    <scope>NUCLEOTIDE SEQUENCE</scope>
    <source>
        <strain evidence="1">19MO01SH01-2</strain>
    </source>
</reference>
<sequence>MIDASRTEGFDRSAHRANALIPSGLLRMQSERSEMKLKLESFSAQDPVGEDGQSVGAVLRIVFGDGLPGTLGVSGTIGISFEHPNPTGLTFAEVERLAIDRVLDAM</sequence>
<evidence type="ECO:0000313" key="2">
    <source>
        <dbReference type="Proteomes" id="UP001218208"/>
    </source>
</evidence>
<evidence type="ECO:0000313" key="1">
    <source>
        <dbReference type="EMBL" id="EKT4091561.1"/>
    </source>
</evidence>
<accession>A0AAI9BZW2</accession>
<protein>
    <submittedName>
        <fullName evidence="1">Uncharacterized protein</fullName>
    </submittedName>
</protein>
<comment type="caution">
    <text evidence="1">The sequence shown here is derived from an EMBL/GenBank/DDBJ whole genome shotgun (WGS) entry which is preliminary data.</text>
</comment>
<proteinExistence type="predicted"/>
<dbReference type="Proteomes" id="UP001218208">
    <property type="component" value="Unassembled WGS sequence"/>
</dbReference>
<dbReference type="EMBL" id="ABLOJW010000004">
    <property type="protein sequence ID" value="EKT4091561.1"/>
    <property type="molecule type" value="Genomic_DNA"/>
</dbReference>
<organism evidence="1 2">
    <name type="scientific">Stenotrophomonas maltophilia</name>
    <name type="common">Pseudomonas maltophilia</name>
    <name type="synonym">Xanthomonas maltophilia</name>
    <dbReference type="NCBI Taxonomy" id="40324"/>
    <lineage>
        <taxon>Bacteria</taxon>
        <taxon>Pseudomonadati</taxon>
        <taxon>Pseudomonadota</taxon>
        <taxon>Gammaproteobacteria</taxon>
        <taxon>Lysobacterales</taxon>
        <taxon>Lysobacteraceae</taxon>
        <taxon>Stenotrophomonas</taxon>
        <taxon>Stenotrophomonas maltophilia group</taxon>
    </lineage>
</organism>
<name>A0AAI9BZW2_STEMA</name>